<evidence type="ECO:0000313" key="1">
    <source>
        <dbReference type="EMBL" id="GBN35238.1"/>
    </source>
</evidence>
<organism evidence="1 2">
    <name type="scientific">Araneus ventricosus</name>
    <name type="common">Orbweaver spider</name>
    <name type="synonym">Epeira ventricosa</name>
    <dbReference type="NCBI Taxonomy" id="182803"/>
    <lineage>
        <taxon>Eukaryota</taxon>
        <taxon>Metazoa</taxon>
        <taxon>Ecdysozoa</taxon>
        <taxon>Arthropoda</taxon>
        <taxon>Chelicerata</taxon>
        <taxon>Arachnida</taxon>
        <taxon>Araneae</taxon>
        <taxon>Araneomorphae</taxon>
        <taxon>Entelegynae</taxon>
        <taxon>Araneoidea</taxon>
        <taxon>Araneidae</taxon>
        <taxon>Araneus</taxon>
    </lineage>
</organism>
<name>A0A4Y2N719_ARAVE</name>
<proteinExistence type="predicted"/>
<dbReference type="EMBL" id="BGPR01008668">
    <property type="protein sequence ID" value="GBN35238.1"/>
    <property type="molecule type" value="Genomic_DNA"/>
</dbReference>
<evidence type="ECO:0000313" key="2">
    <source>
        <dbReference type="Proteomes" id="UP000499080"/>
    </source>
</evidence>
<dbReference type="AlphaFoldDB" id="A0A4Y2N719"/>
<reference evidence="1 2" key="1">
    <citation type="journal article" date="2019" name="Sci. Rep.">
        <title>Orb-weaving spider Araneus ventricosus genome elucidates the spidroin gene catalogue.</title>
        <authorList>
            <person name="Kono N."/>
            <person name="Nakamura H."/>
            <person name="Ohtoshi R."/>
            <person name="Moran D.A.P."/>
            <person name="Shinohara A."/>
            <person name="Yoshida Y."/>
            <person name="Fujiwara M."/>
            <person name="Mori M."/>
            <person name="Tomita M."/>
            <person name="Arakawa K."/>
        </authorList>
    </citation>
    <scope>NUCLEOTIDE SEQUENCE [LARGE SCALE GENOMIC DNA]</scope>
</reference>
<gene>
    <name evidence="1" type="ORF">AVEN_180086_1</name>
</gene>
<accession>A0A4Y2N719</accession>
<keyword evidence="2" id="KW-1185">Reference proteome</keyword>
<comment type="caution">
    <text evidence="1">The sequence shown here is derived from an EMBL/GenBank/DDBJ whole genome shotgun (WGS) entry which is preliminary data.</text>
</comment>
<dbReference type="Proteomes" id="UP000499080">
    <property type="component" value="Unassembled WGS sequence"/>
</dbReference>
<sequence>MRCCTGKALNSTYLLKPGRYPDLSTDVCLKRLGGPASRQHHDPACHPELLPEQGMGHPGLLTWPAVCVAFLQFKILEGSPVVYNISFEITLLFSK</sequence>
<protein>
    <submittedName>
        <fullName evidence="1">Uncharacterized protein</fullName>
    </submittedName>
</protein>